<reference evidence="9" key="1">
    <citation type="journal article" date="2021" name="Mol. Plant Microbe Interact.">
        <title>Complete Genome Sequence of the Plant-Pathogenic Fungus Colletotrichum lupini.</title>
        <authorList>
            <person name="Baroncelli R."/>
            <person name="Pensec F."/>
            <person name="Da Lio D."/>
            <person name="Boufleur T."/>
            <person name="Vicente I."/>
            <person name="Sarrocco S."/>
            <person name="Picot A."/>
            <person name="Baraldi E."/>
            <person name="Sukno S."/>
            <person name="Thon M."/>
            <person name="Le Floch G."/>
        </authorList>
    </citation>
    <scope>NUCLEOTIDE SEQUENCE</scope>
    <source>
        <strain evidence="9">IMI 504893</strain>
    </source>
</reference>
<evidence type="ECO:0000256" key="3">
    <source>
        <dbReference type="ARBA" id="ARBA00022722"/>
    </source>
</evidence>
<evidence type="ECO:0000256" key="5">
    <source>
        <dbReference type="ARBA" id="ARBA00022801"/>
    </source>
</evidence>
<dbReference type="GO" id="GO:0003723">
    <property type="term" value="F:RNA binding"/>
    <property type="evidence" value="ECO:0007669"/>
    <property type="project" value="InterPro"/>
</dbReference>
<dbReference type="GO" id="GO:0016787">
    <property type="term" value="F:hydrolase activity"/>
    <property type="evidence" value="ECO:0007669"/>
    <property type="project" value="UniProtKB-KW"/>
</dbReference>
<evidence type="ECO:0000256" key="8">
    <source>
        <dbReference type="ARBA" id="ARBA00034015"/>
    </source>
</evidence>
<dbReference type="CDD" id="cd00606">
    <property type="entry name" value="fungal_RNase"/>
    <property type="match status" value="1"/>
</dbReference>
<accession>A0A9Q8SAR0</accession>
<dbReference type="InterPro" id="IPR000026">
    <property type="entry name" value="N1-like"/>
</dbReference>
<dbReference type="SUPFAM" id="SSF53933">
    <property type="entry name" value="Microbial ribonucleases"/>
    <property type="match status" value="1"/>
</dbReference>
<dbReference type="GO" id="GO:0046589">
    <property type="term" value="F:ribonuclease T1 activity"/>
    <property type="evidence" value="ECO:0007669"/>
    <property type="project" value="UniProtKB-EC"/>
</dbReference>
<comment type="catalytic activity">
    <reaction evidence="8">
        <text>[RNA] containing guanosine + H2O = an [RNA fragment]-3'-guanosine-3'-phosphate + a 5'-hydroxy-ribonucleotide-3'-[RNA fragment].</text>
        <dbReference type="EC" id="4.6.1.24"/>
    </reaction>
</comment>
<dbReference type="InterPro" id="IPR016191">
    <property type="entry name" value="Ribonuclease/ribotoxin"/>
</dbReference>
<comment type="similarity">
    <text evidence="1">Belongs to the ribonuclease N1/T1 family.</text>
</comment>
<keyword evidence="7" id="KW-0456">Lyase</keyword>
<dbReference type="PANTHER" id="PTHR42104:SF1">
    <property type="entry name" value="EXTRACELLULAR GUANYL-SPECIFIC RIBONUCLEASE RNTA (AFU_ORTHOLOGUE AFUA_4G03230)"/>
    <property type="match status" value="1"/>
</dbReference>
<keyword evidence="5" id="KW-0378">Hydrolase</keyword>
<proteinExistence type="inferred from homology"/>
<dbReference type="EC" id="4.6.1.24" evidence="2"/>
<dbReference type="KEGG" id="clup:CLUP02_00126"/>
<evidence type="ECO:0000313" key="10">
    <source>
        <dbReference type="Proteomes" id="UP000830671"/>
    </source>
</evidence>
<evidence type="ECO:0000256" key="2">
    <source>
        <dbReference type="ARBA" id="ARBA00012549"/>
    </source>
</evidence>
<keyword evidence="4" id="KW-0255">Endonuclease</keyword>
<keyword evidence="10" id="KW-1185">Reference proteome</keyword>
<gene>
    <name evidence="9" type="ORF">CLUP02_00126</name>
</gene>
<dbReference type="GeneID" id="73334188"/>
<name>A0A9Q8SAR0_9PEZI</name>
<sequence length="169" mass="17651">MMRVPAIIGTEEKLLRPSHPVFVSQPTTFPFPTTPTTTAKMQFSVVLVSLFALAVSAAPAEIQKRSTTCGSTTYTTAQVNAASNAACTHVKAGTVAGSSTYPHRYNNYEGFDFDVTGPWYEFPIKTSGVYTGGSPGADRVVINASCGQAGQITHTGASGNNFVGCSGTS</sequence>
<keyword evidence="6" id="KW-1015">Disulfide bond</keyword>
<protein>
    <recommendedName>
        <fullName evidence="2">ribonuclease T1</fullName>
        <ecNumber evidence="2">4.6.1.24</ecNumber>
    </recommendedName>
</protein>
<dbReference type="Gene3D" id="3.10.450.30">
    <property type="entry name" value="Microbial ribonucleases"/>
    <property type="match status" value="1"/>
</dbReference>
<organism evidence="9 10">
    <name type="scientific">Colletotrichum lupini</name>
    <dbReference type="NCBI Taxonomy" id="145971"/>
    <lineage>
        <taxon>Eukaryota</taxon>
        <taxon>Fungi</taxon>
        <taxon>Dikarya</taxon>
        <taxon>Ascomycota</taxon>
        <taxon>Pezizomycotina</taxon>
        <taxon>Sordariomycetes</taxon>
        <taxon>Hypocreomycetidae</taxon>
        <taxon>Glomerellales</taxon>
        <taxon>Glomerellaceae</taxon>
        <taxon>Colletotrichum</taxon>
        <taxon>Colletotrichum acutatum species complex</taxon>
    </lineage>
</organism>
<dbReference type="RefSeq" id="XP_049135135.1">
    <property type="nucleotide sequence ID" value="XM_049279178.1"/>
</dbReference>
<dbReference type="AlphaFoldDB" id="A0A9Q8SAR0"/>
<dbReference type="PANTHER" id="PTHR42104">
    <property type="entry name" value="EXTRACELLULAR GUANYL-SPECIFIC RIBONUCLEASE RNTA (AFU_ORTHOLOGUE AFUA_4G03230)"/>
    <property type="match status" value="1"/>
</dbReference>
<dbReference type="EMBL" id="CP019471">
    <property type="protein sequence ID" value="UQC73481.1"/>
    <property type="molecule type" value="Genomic_DNA"/>
</dbReference>
<dbReference type="Proteomes" id="UP000830671">
    <property type="component" value="Chromosome 1"/>
</dbReference>
<evidence type="ECO:0000313" key="9">
    <source>
        <dbReference type="EMBL" id="UQC73481.1"/>
    </source>
</evidence>
<evidence type="ECO:0000256" key="7">
    <source>
        <dbReference type="ARBA" id="ARBA00023239"/>
    </source>
</evidence>
<evidence type="ECO:0000256" key="4">
    <source>
        <dbReference type="ARBA" id="ARBA00022759"/>
    </source>
</evidence>
<dbReference type="Pfam" id="PF00545">
    <property type="entry name" value="Ribonuclease"/>
    <property type="match status" value="1"/>
</dbReference>
<keyword evidence="3" id="KW-0540">Nuclease</keyword>
<evidence type="ECO:0000256" key="6">
    <source>
        <dbReference type="ARBA" id="ARBA00023157"/>
    </source>
</evidence>
<evidence type="ECO:0000256" key="1">
    <source>
        <dbReference type="ARBA" id="ARBA00009006"/>
    </source>
</evidence>